<sequence length="126" mass="14078">MRRRASIAEVHCPEEQDGIRGCAGGCTGERASQRFIAPRNKMALEDAQEDAPESEHRTGSLPRRTRWHQRMRRRMHRRASIAEVHCPKEQDGIGGCAGGCTGERASHRFIAPKNKMASEDAQEDAL</sequence>
<dbReference type="EMBL" id="JANPWB010000006">
    <property type="protein sequence ID" value="KAJ1183168.1"/>
    <property type="molecule type" value="Genomic_DNA"/>
</dbReference>
<organism evidence="2 3">
    <name type="scientific">Pleurodeles waltl</name>
    <name type="common">Iberian ribbed newt</name>
    <dbReference type="NCBI Taxonomy" id="8319"/>
    <lineage>
        <taxon>Eukaryota</taxon>
        <taxon>Metazoa</taxon>
        <taxon>Chordata</taxon>
        <taxon>Craniata</taxon>
        <taxon>Vertebrata</taxon>
        <taxon>Euteleostomi</taxon>
        <taxon>Amphibia</taxon>
        <taxon>Batrachia</taxon>
        <taxon>Caudata</taxon>
        <taxon>Salamandroidea</taxon>
        <taxon>Salamandridae</taxon>
        <taxon>Pleurodelinae</taxon>
        <taxon>Pleurodeles</taxon>
    </lineage>
</organism>
<feature type="compositionally biased region" description="Basic residues" evidence="1">
    <location>
        <begin position="63"/>
        <end position="79"/>
    </location>
</feature>
<dbReference type="Proteomes" id="UP001066276">
    <property type="component" value="Chromosome 3_2"/>
</dbReference>
<dbReference type="AlphaFoldDB" id="A0AAV7U2Q9"/>
<keyword evidence="3" id="KW-1185">Reference proteome</keyword>
<evidence type="ECO:0000256" key="1">
    <source>
        <dbReference type="SAM" id="MobiDB-lite"/>
    </source>
</evidence>
<gene>
    <name evidence="2" type="ORF">NDU88_008337</name>
</gene>
<evidence type="ECO:0000313" key="2">
    <source>
        <dbReference type="EMBL" id="KAJ1183168.1"/>
    </source>
</evidence>
<reference evidence="2" key="1">
    <citation type="journal article" date="2022" name="bioRxiv">
        <title>Sequencing and chromosome-scale assembly of the giantPleurodeles waltlgenome.</title>
        <authorList>
            <person name="Brown T."/>
            <person name="Elewa A."/>
            <person name="Iarovenko S."/>
            <person name="Subramanian E."/>
            <person name="Araus A.J."/>
            <person name="Petzold A."/>
            <person name="Susuki M."/>
            <person name="Suzuki K.-i.T."/>
            <person name="Hayashi T."/>
            <person name="Toyoda A."/>
            <person name="Oliveira C."/>
            <person name="Osipova E."/>
            <person name="Leigh N.D."/>
            <person name="Simon A."/>
            <person name="Yun M.H."/>
        </authorList>
    </citation>
    <scope>NUCLEOTIDE SEQUENCE</scope>
    <source>
        <strain evidence="2">20211129_DDA</strain>
        <tissue evidence="2">Liver</tissue>
    </source>
</reference>
<proteinExistence type="predicted"/>
<feature type="region of interest" description="Disordered" evidence="1">
    <location>
        <begin position="44"/>
        <end position="79"/>
    </location>
</feature>
<protein>
    <submittedName>
        <fullName evidence="2">Uncharacterized protein</fullName>
    </submittedName>
</protein>
<name>A0AAV7U2Q9_PLEWA</name>
<comment type="caution">
    <text evidence="2">The sequence shown here is derived from an EMBL/GenBank/DDBJ whole genome shotgun (WGS) entry which is preliminary data.</text>
</comment>
<evidence type="ECO:0000313" key="3">
    <source>
        <dbReference type="Proteomes" id="UP001066276"/>
    </source>
</evidence>
<accession>A0AAV7U2Q9</accession>